<dbReference type="InterPro" id="IPR011961">
    <property type="entry name" value="RimM"/>
</dbReference>
<dbReference type="InterPro" id="IPR011033">
    <property type="entry name" value="PRC_barrel-like_sf"/>
</dbReference>
<keyword evidence="9" id="KW-1185">Reference proteome</keyword>
<dbReference type="FunCoup" id="M5E0Q4">
    <property type="interactions" value="374"/>
</dbReference>
<comment type="subunit">
    <text evidence="5">Binds ribosomal protein uS19.</text>
</comment>
<dbReference type="GO" id="GO:0005737">
    <property type="term" value="C:cytoplasm"/>
    <property type="evidence" value="ECO:0007669"/>
    <property type="project" value="UniProtKB-SubCell"/>
</dbReference>
<keyword evidence="1 5" id="KW-0963">Cytoplasm</keyword>
<evidence type="ECO:0000313" key="9">
    <source>
        <dbReference type="Proteomes" id="UP000012063"/>
    </source>
</evidence>
<keyword evidence="2 5" id="KW-0690">Ribosome biogenesis</keyword>
<evidence type="ECO:0000256" key="4">
    <source>
        <dbReference type="ARBA" id="ARBA00023186"/>
    </source>
</evidence>
<dbReference type="EMBL" id="CAUI01000015">
    <property type="protein sequence ID" value="CCU79303.1"/>
    <property type="molecule type" value="Genomic_DNA"/>
</dbReference>
<name>M5E0Q4_9FIRM</name>
<dbReference type="AlphaFoldDB" id="M5E0Q4"/>
<reference evidence="9" key="1">
    <citation type="journal article" date="2013" name="Genome Announc.">
        <title>Genome Sequence of Halanaerobium saccharolyticum subsp. saccharolyticum Strain DSM 6643T, a Halophilic Hydrogen-Producing Bacterium.</title>
        <authorList>
            <person name="Kivisto A."/>
            <person name="Larjo A."/>
            <person name="Ciranna A."/>
            <person name="Santala V."/>
            <person name="Roos C."/>
            <person name="Karp M."/>
        </authorList>
    </citation>
    <scope>NUCLEOTIDE SEQUENCE [LARGE SCALE GENOMIC DNA]</scope>
    <source>
        <strain evidence="9">DSM 6643</strain>
    </source>
</reference>
<protein>
    <recommendedName>
        <fullName evidence="5">Ribosome maturation factor RimM</fullName>
    </recommendedName>
</protein>
<evidence type="ECO:0000256" key="5">
    <source>
        <dbReference type="HAMAP-Rule" id="MF_00014"/>
    </source>
</evidence>
<dbReference type="GO" id="GO:0043022">
    <property type="term" value="F:ribosome binding"/>
    <property type="evidence" value="ECO:0007669"/>
    <property type="project" value="InterPro"/>
</dbReference>
<comment type="similarity">
    <text evidence="5">Belongs to the RimM family.</text>
</comment>
<evidence type="ECO:0000259" key="6">
    <source>
        <dbReference type="Pfam" id="PF01782"/>
    </source>
</evidence>
<dbReference type="GO" id="GO:0006364">
    <property type="term" value="P:rRNA processing"/>
    <property type="evidence" value="ECO:0007669"/>
    <property type="project" value="UniProtKB-UniRule"/>
</dbReference>
<feature type="domain" description="Ribosome maturation factor RimM PRC barrel" evidence="7">
    <location>
        <begin position="101"/>
        <end position="164"/>
    </location>
</feature>
<keyword evidence="4 5" id="KW-0143">Chaperone</keyword>
<dbReference type="Gene3D" id="2.40.30.60">
    <property type="entry name" value="RimM"/>
    <property type="match status" value="1"/>
</dbReference>
<evidence type="ECO:0000259" key="7">
    <source>
        <dbReference type="Pfam" id="PF24986"/>
    </source>
</evidence>
<gene>
    <name evidence="5" type="primary">rimM</name>
    <name evidence="8" type="ORF">HSACCH_01218</name>
</gene>
<comment type="subcellular location">
    <subcellularLocation>
        <location evidence="5">Cytoplasm</location>
    </subcellularLocation>
</comment>
<evidence type="ECO:0000256" key="3">
    <source>
        <dbReference type="ARBA" id="ARBA00022552"/>
    </source>
</evidence>
<dbReference type="GO" id="GO:0042274">
    <property type="term" value="P:ribosomal small subunit biogenesis"/>
    <property type="evidence" value="ECO:0007669"/>
    <property type="project" value="UniProtKB-UniRule"/>
</dbReference>
<organism evidence="8 9">
    <name type="scientific">Halanaerobium saccharolyticum subsp. saccharolyticum DSM 6643</name>
    <dbReference type="NCBI Taxonomy" id="1293054"/>
    <lineage>
        <taxon>Bacteria</taxon>
        <taxon>Bacillati</taxon>
        <taxon>Bacillota</taxon>
        <taxon>Clostridia</taxon>
        <taxon>Halanaerobiales</taxon>
        <taxon>Halanaerobiaceae</taxon>
        <taxon>Halanaerobium</taxon>
    </lineage>
</organism>
<dbReference type="SUPFAM" id="SSF50447">
    <property type="entry name" value="Translation proteins"/>
    <property type="match status" value="1"/>
</dbReference>
<evidence type="ECO:0000256" key="1">
    <source>
        <dbReference type="ARBA" id="ARBA00022490"/>
    </source>
</evidence>
<dbReference type="RefSeq" id="WP_005488628.1">
    <property type="nucleotide sequence ID" value="NZ_CAUI01000015.1"/>
</dbReference>
<dbReference type="InterPro" id="IPR036976">
    <property type="entry name" value="RimM_N_sf"/>
</dbReference>
<feature type="domain" description="RimM N-terminal" evidence="6">
    <location>
        <begin position="8"/>
        <end position="88"/>
    </location>
</feature>
<evidence type="ECO:0000313" key="8">
    <source>
        <dbReference type="EMBL" id="CCU79303.1"/>
    </source>
</evidence>
<dbReference type="STRING" id="1293054.HSACCH_01218"/>
<dbReference type="OrthoDB" id="9810331at2"/>
<dbReference type="PANTHER" id="PTHR33692:SF1">
    <property type="entry name" value="RIBOSOME MATURATION FACTOR RIMM"/>
    <property type="match status" value="1"/>
</dbReference>
<keyword evidence="3 5" id="KW-0698">rRNA processing</keyword>
<evidence type="ECO:0000256" key="2">
    <source>
        <dbReference type="ARBA" id="ARBA00022517"/>
    </source>
</evidence>
<dbReference type="SUPFAM" id="SSF50346">
    <property type="entry name" value="PRC-barrel domain"/>
    <property type="match status" value="1"/>
</dbReference>
<dbReference type="HAMAP" id="MF_00014">
    <property type="entry name" value="Ribosome_mat_RimM"/>
    <property type="match status" value="1"/>
</dbReference>
<proteinExistence type="inferred from homology"/>
<dbReference type="Pfam" id="PF24986">
    <property type="entry name" value="PRC_RimM"/>
    <property type="match status" value="1"/>
</dbReference>
<dbReference type="Pfam" id="PF01782">
    <property type="entry name" value="RimM"/>
    <property type="match status" value="1"/>
</dbReference>
<dbReference type="GO" id="GO:0005840">
    <property type="term" value="C:ribosome"/>
    <property type="evidence" value="ECO:0007669"/>
    <property type="project" value="InterPro"/>
</dbReference>
<sequence>MSDNYLEIGIITRFQGNKGEVRVKATTDIPERFLDLDFVYLKRGDELKELEIDYIRFHKQFVIIKFFDVDSIDEAEKLKNYQVLIDESEKYLLPEDNYYVTDLIDCEVYLKSGKYLGNLIDVVDTLGADIFLVKGQEKEYMLPASREMILEIDLENKKIIVDPIPGILDL</sequence>
<accession>M5E0Q4</accession>
<comment type="domain">
    <text evidence="5">The PRC barrel domain binds ribosomal protein uS19.</text>
</comment>
<dbReference type="PANTHER" id="PTHR33692">
    <property type="entry name" value="RIBOSOME MATURATION FACTOR RIMM"/>
    <property type="match status" value="1"/>
</dbReference>
<comment type="function">
    <text evidence="5">An accessory protein needed during the final step in the assembly of 30S ribosomal subunit, possibly for assembly of the head region. Essential for efficient processing of 16S rRNA. May be needed both before and after RbfA during the maturation of 16S rRNA. It has affinity for free ribosomal 30S subunits but not for 70S ribosomes.</text>
</comment>
<dbReference type="NCBIfam" id="TIGR02273">
    <property type="entry name" value="16S_RimM"/>
    <property type="match status" value="1"/>
</dbReference>
<dbReference type="Proteomes" id="UP000012063">
    <property type="component" value="Unassembled WGS sequence"/>
</dbReference>
<dbReference type="Gene3D" id="2.30.30.240">
    <property type="entry name" value="PRC-barrel domain"/>
    <property type="match status" value="1"/>
</dbReference>
<dbReference type="InterPro" id="IPR009000">
    <property type="entry name" value="Transl_B-barrel_sf"/>
</dbReference>
<comment type="caution">
    <text evidence="8">The sequence shown here is derived from an EMBL/GenBank/DDBJ whole genome shotgun (WGS) entry which is preliminary data.</text>
</comment>
<dbReference type="InterPro" id="IPR056792">
    <property type="entry name" value="PRC_RimM"/>
</dbReference>
<dbReference type="eggNOG" id="COG0806">
    <property type="taxonomic scope" value="Bacteria"/>
</dbReference>
<dbReference type="InParanoid" id="M5E0Q4"/>
<dbReference type="InterPro" id="IPR002676">
    <property type="entry name" value="RimM_N"/>
</dbReference>